<evidence type="ECO:0000313" key="1">
    <source>
        <dbReference type="EMBL" id="GAA4354424.1"/>
    </source>
</evidence>
<reference evidence="2" key="1">
    <citation type="journal article" date="2019" name="Int. J. Syst. Evol. Microbiol.">
        <title>The Global Catalogue of Microorganisms (GCM) 10K type strain sequencing project: providing services to taxonomists for standard genome sequencing and annotation.</title>
        <authorList>
            <consortium name="The Broad Institute Genomics Platform"/>
            <consortium name="The Broad Institute Genome Sequencing Center for Infectious Disease"/>
            <person name="Wu L."/>
            <person name="Ma J."/>
        </authorList>
    </citation>
    <scope>NUCLEOTIDE SEQUENCE [LARGE SCALE GENOMIC DNA]</scope>
    <source>
        <strain evidence="2">JCM 17804</strain>
    </source>
</reference>
<sequence length="303" mass="32792">MDGPLFTLQKGDHVLAMPCLEVVAFAYGAPQGGEGFARFLRSFSEAFGHHLRFYRTGDMKRFRAFDAQAFEGPHHWFSDPRLLASKMLGFRAHAGEAARNVVPPAVQMALLGVFKPPCFVVRMMLPVEWASEPDQVIALVRNALEEFPLSSGYCGYSFVWDEADPGVEREVCRWAAPLLLRYPGLGYGDAITMSNAAERGVAAVAWLTLLGAEAAAALGGPAALQRSAPADVSLLPLGKSGVLLRAGTAPQLGDVNRQDLLPACHAVGRLVAPVLAPDEAFEDLAIKGMSDEDAHDWLRRFFA</sequence>
<proteinExistence type="predicted"/>
<keyword evidence="2" id="KW-1185">Reference proteome</keyword>
<dbReference type="EMBL" id="BAABGJ010000080">
    <property type="protein sequence ID" value="GAA4354424.1"/>
    <property type="molecule type" value="Genomic_DNA"/>
</dbReference>
<organism evidence="1 2">
    <name type="scientific">Variovorax defluvii</name>
    <dbReference type="NCBI Taxonomy" id="913761"/>
    <lineage>
        <taxon>Bacteria</taxon>
        <taxon>Pseudomonadati</taxon>
        <taxon>Pseudomonadota</taxon>
        <taxon>Betaproteobacteria</taxon>
        <taxon>Burkholderiales</taxon>
        <taxon>Comamonadaceae</taxon>
        <taxon>Variovorax</taxon>
    </lineage>
</organism>
<comment type="caution">
    <text evidence="1">The sequence shown here is derived from an EMBL/GenBank/DDBJ whole genome shotgun (WGS) entry which is preliminary data.</text>
</comment>
<dbReference type="Pfam" id="PF11876">
    <property type="entry name" value="TsiV"/>
    <property type="match status" value="1"/>
</dbReference>
<accession>A0ABP8IA94</accession>
<dbReference type="RefSeq" id="WP_345540847.1">
    <property type="nucleotide sequence ID" value="NZ_BAABGJ010000080.1"/>
</dbReference>
<name>A0ABP8IA94_9BURK</name>
<gene>
    <name evidence="1" type="ORF">GCM10023165_45640</name>
</gene>
<dbReference type="InterPro" id="IPR021815">
    <property type="entry name" value="TsiV"/>
</dbReference>
<evidence type="ECO:0000313" key="2">
    <source>
        <dbReference type="Proteomes" id="UP001500975"/>
    </source>
</evidence>
<protein>
    <recommendedName>
        <fullName evidence="3">DUF3396 domain-containing protein</fullName>
    </recommendedName>
</protein>
<evidence type="ECO:0008006" key="3">
    <source>
        <dbReference type="Google" id="ProtNLM"/>
    </source>
</evidence>
<dbReference type="Proteomes" id="UP001500975">
    <property type="component" value="Unassembled WGS sequence"/>
</dbReference>